<feature type="transmembrane region" description="Helical" evidence="2">
    <location>
        <begin position="132"/>
        <end position="153"/>
    </location>
</feature>
<protein>
    <submittedName>
        <fullName evidence="3">DUF3043 family protein</fullName>
    </submittedName>
</protein>
<keyword evidence="4" id="KW-1185">Reference proteome</keyword>
<feature type="transmembrane region" description="Helical" evidence="2">
    <location>
        <begin position="105"/>
        <end position="126"/>
    </location>
</feature>
<sequence>MCCVLGRKKNQTPATDPAPTEEAVTEPGQPGKGRPTPKRREQEAARRKPLVPADREAAKKQSKEQARASRLAQREAMNRGDESALPPRDRGPIKKFIRNSVDSRLSVGEILLPLMLIVLVLMFVRLGAAVQLAAMILVWGIVIAGILDAVLMWRRTKKAIVEKFGQEPPKGSASYAIMRSFQMRISRVPRPQVARGDKDWKNAR</sequence>
<dbReference type="InterPro" id="IPR021403">
    <property type="entry name" value="DUF3043"/>
</dbReference>
<dbReference type="EMBL" id="VFOK01000001">
    <property type="protein sequence ID" value="TQL32891.1"/>
    <property type="molecule type" value="Genomic_DNA"/>
</dbReference>
<comment type="caution">
    <text evidence="3">The sequence shown here is derived from an EMBL/GenBank/DDBJ whole genome shotgun (WGS) entry which is preliminary data.</text>
</comment>
<evidence type="ECO:0000256" key="2">
    <source>
        <dbReference type="SAM" id="Phobius"/>
    </source>
</evidence>
<name>A0A542XAN7_9MICO</name>
<evidence type="ECO:0000313" key="3">
    <source>
        <dbReference type="EMBL" id="TQL32891.1"/>
    </source>
</evidence>
<keyword evidence="2" id="KW-0472">Membrane</keyword>
<dbReference type="OrthoDB" id="5194448at2"/>
<keyword evidence="2" id="KW-0812">Transmembrane</keyword>
<feature type="compositionally biased region" description="Basic and acidic residues" evidence="1">
    <location>
        <begin position="53"/>
        <end position="92"/>
    </location>
</feature>
<reference evidence="3 4" key="1">
    <citation type="submission" date="2019-06" db="EMBL/GenBank/DDBJ databases">
        <title>Sequencing the genomes of 1000 actinobacteria strains.</title>
        <authorList>
            <person name="Klenk H.-P."/>
        </authorList>
    </citation>
    <scope>NUCLEOTIDE SEQUENCE [LARGE SCALE GENOMIC DNA]</scope>
    <source>
        <strain evidence="3 4">DSM 24617</strain>
    </source>
</reference>
<keyword evidence="2" id="KW-1133">Transmembrane helix</keyword>
<evidence type="ECO:0000256" key="1">
    <source>
        <dbReference type="SAM" id="MobiDB-lite"/>
    </source>
</evidence>
<dbReference type="Proteomes" id="UP000318336">
    <property type="component" value="Unassembled WGS sequence"/>
</dbReference>
<feature type="compositionally biased region" description="Basic residues" evidence="1">
    <location>
        <begin position="1"/>
        <end position="10"/>
    </location>
</feature>
<dbReference type="AlphaFoldDB" id="A0A542XAN7"/>
<organism evidence="3 4">
    <name type="scientific">Barrientosiimonas humi</name>
    <dbReference type="NCBI Taxonomy" id="999931"/>
    <lineage>
        <taxon>Bacteria</taxon>
        <taxon>Bacillati</taxon>
        <taxon>Actinomycetota</taxon>
        <taxon>Actinomycetes</taxon>
        <taxon>Micrococcales</taxon>
        <taxon>Dermacoccaceae</taxon>
        <taxon>Barrientosiimonas</taxon>
    </lineage>
</organism>
<proteinExistence type="predicted"/>
<gene>
    <name evidence="3" type="ORF">FB554_1024</name>
</gene>
<feature type="region of interest" description="Disordered" evidence="1">
    <location>
        <begin position="1"/>
        <end position="92"/>
    </location>
</feature>
<accession>A0A542XAN7</accession>
<evidence type="ECO:0000313" key="4">
    <source>
        <dbReference type="Proteomes" id="UP000318336"/>
    </source>
</evidence>
<dbReference type="Pfam" id="PF11241">
    <property type="entry name" value="DUF3043"/>
    <property type="match status" value="1"/>
</dbReference>